<reference evidence="4" key="1">
    <citation type="submission" date="2025-08" db="UniProtKB">
        <authorList>
            <consortium name="RefSeq"/>
        </authorList>
    </citation>
    <scope>IDENTIFICATION</scope>
</reference>
<dbReference type="Proteomes" id="UP000694888">
    <property type="component" value="Unplaced"/>
</dbReference>
<dbReference type="CDD" id="cd20557">
    <property type="entry name" value="CYCLIN_ScPCL1-like"/>
    <property type="match status" value="1"/>
</dbReference>
<comment type="similarity">
    <text evidence="1">Belongs to the CNPPD1 family.</text>
</comment>
<dbReference type="PANTHER" id="PTHR15615">
    <property type="match status" value="1"/>
</dbReference>
<dbReference type="Gene3D" id="1.10.472.10">
    <property type="entry name" value="Cyclin-like"/>
    <property type="match status" value="1"/>
</dbReference>
<evidence type="ECO:0000313" key="4">
    <source>
        <dbReference type="RefSeq" id="XP_005111943.1"/>
    </source>
</evidence>
<proteinExistence type="inferred from homology"/>
<sequence length="554" mass="61630">MVPEKMDANFRKRMRRRLYYGDKASLDSPSLPLTELTVEYFKESVSQQLGHVDLDVASNLVKRSRVSPCSMVMSMLYAKRLRQCNTDYLGSMSSSDVFFISMMMASKYLYDEGVDEEVFNDEWANNSEQDVDDVNQMEIGFLQAMDWHLFARPDEFEDTLADIERSLALREGIRRGWFTYSELAVLADSNFMSCLWTNVGLECTKLTSVLSVAYVTSLLSLLGSTALAVQLSGPLSSTMVAIISTQLAPLAASNWQAIPPCDPTTLNSVIWPEGNFKDTSDYDQAFENETQSGQVNGVFCGGLVDLPGVPSGVGGQFFVSDYPSDVVGCQYDTSDDISGLSPQQKVKSSLLSIWFFDSFLSQLWSATSDKVKPPSCCDQIQPSQRLDGEELVSPQCKVCLQKRRRICSHRLTSSRSGLPSAVSNSFHHHMDVHPKIFAEPSKNCPERCLHPEPHDDVVIQLTSRSDFTCSILTPDPESRKGCHFRKSDHCNCDLENAKFPLPPPHSSGDLSILPPPWKTSDSGEQIQMSLMADAYLLRVPLGFHTGLPHALEVT</sequence>
<evidence type="ECO:0000313" key="3">
    <source>
        <dbReference type="Proteomes" id="UP000694888"/>
    </source>
</evidence>
<dbReference type="GeneID" id="101845817"/>
<dbReference type="RefSeq" id="XP_005111943.1">
    <property type="nucleotide sequence ID" value="XM_005111886.3"/>
</dbReference>
<keyword evidence="3" id="KW-1185">Reference proteome</keyword>
<organism evidence="3 4">
    <name type="scientific">Aplysia californica</name>
    <name type="common">California sea hare</name>
    <dbReference type="NCBI Taxonomy" id="6500"/>
    <lineage>
        <taxon>Eukaryota</taxon>
        <taxon>Metazoa</taxon>
        <taxon>Spiralia</taxon>
        <taxon>Lophotrochozoa</taxon>
        <taxon>Mollusca</taxon>
        <taxon>Gastropoda</taxon>
        <taxon>Heterobranchia</taxon>
        <taxon>Euthyneura</taxon>
        <taxon>Tectipleura</taxon>
        <taxon>Aplysiida</taxon>
        <taxon>Aplysioidea</taxon>
        <taxon>Aplysiidae</taxon>
        <taxon>Aplysia</taxon>
    </lineage>
</organism>
<dbReference type="InterPro" id="IPR013922">
    <property type="entry name" value="Cyclin_PHO80-like"/>
</dbReference>
<accession>A0ABM0K9B0</accession>
<name>A0ABM0K9B0_APLCA</name>
<dbReference type="PANTHER" id="PTHR15615:SF108">
    <property type="entry name" value="PROTEIN CNPPD1"/>
    <property type="match status" value="1"/>
</dbReference>
<evidence type="ECO:0000256" key="1">
    <source>
        <dbReference type="ARBA" id="ARBA00038508"/>
    </source>
</evidence>
<gene>
    <name evidence="4" type="primary">LOC101845817</name>
</gene>
<protein>
    <recommendedName>
        <fullName evidence="2">Protein CNPPD1</fullName>
    </recommendedName>
</protein>
<evidence type="ECO:0000256" key="2">
    <source>
        <dbReference type="ARBA" id="ARBA00040808"/>
    </source>
</evidence>